<feature type="transmembrane region" description="Helical" evidence="6">
    <location>
        <begin position="319"/>
        <end position="336"/>
    </location>
</feature>
<comment type="caution">
    <text evidence="9">The sequence shown here is derived from an EMBL/GenBank/DDBJ whole genome shotgun (WGS) entry which is preliminary data.</text>
</comment>
<evidence type="ECO:0000259" key="8">
    <source>
        <dbReference type="Pfam" id="PF12704"/>
    </source>
</evidence>
<dbReference type="Pfam" id="PF12704">
    <property type="entry name" value="MacB_PCD"/>
    <property type="match status" value="1"/>
</dbReference>
<accession>A0ABM9AGM9</accession>
<evidence type="ECO:0000313" key="10">
    <source>
        <dbReference type="Proteomes" id="UP000838100"/>
    </source>
</evidence>
<sequence>MFFRLALKSLFNRKGSVVLTVLAMSVSIFVMLGVEHIRSQTKESFNSTVSGVDLVVGARTGSLNLLLYSVFRIGSPTNNISWHTYQNITEQPNIAWSIPLSLGDSHKGYRVMGTNTDYFKHFNYGRQRPLVFTEGKPFADIFDVVVGAEVATKLGYSVGDSIILSHGLGSTSFSHHDDRPFTVVGILASTGTPVDQTLHVSLQGIEAIHIDWQGGGKAAGSTLTPEQLQSMTLTPSTITAVLLGLDSRMATFRVQREINNYRQEPLTAILPGVALAELWQMMGLLEHSLRLISGLIMVAALLGLSAMMLASIRERKSEIHLLRIIGASPMFLFLLIEMEALLISAVSIVLATGGLYVGLLLTEGMLASHFGLHIGTSIISNSSLLFILLIVSATIVAAALPSFLAYKHAKVSQ</sequence>
<dbReference type="RefSeq" id="WP_237445472.1">
    <property type="nucleotide sequence ID" value="NZ_CAKLPX010000003.1"/>
</dbReference>
<dbReference type="InterPro" id="IPR003838">
    <property type="entry name" value="ABC3_permease_C"/>
</dbReference>
<keyword evidence="5 6" id="KW-0472">Membrane</keyword>
<evidence type="ECO:0000313" key="9">
    <source>
        <dbReference type="EMBL" id="CAH0992369.1"/>
    </source>
</evidence>
<evidence type="ECO:0000256" key="5">
    <source>
        <dbReference type="ARBA" id="ARBA00023136"/>
    </source>
</evidence>
<dbReference type="InterPro" id="IPR025857">
    <property type="entry name" value="MacB_PCD"/>
</dbReference>
<dbReference type="Proteomes" id="UP000838100">
    <property type="component" value="Unassembled WGS sequence"/>
</dbReference>
<comment type="subcellular location">
    <subcellularLocation>
        <location evidence="1">Cell membrane</location>
        <topology evidence="1">Multi-pass membrane protein</topology>
    </subcellularLocation>
</comment>
<keyword evidence="4 6" id="KW-1133">Transmembrane helix</keyword>
<name>A0ABM9AGM9_9GAMM</name>
<proteinExistence type="predicted"/>
<evidence type="ECO:0000256" key="4">
    <source>
        <dbReference type="ARBA" id="ARBA00022989"/>
    </source>
</evidence>
<reference evidence="9" key="1">
    <citation type="submission" date="2021-12" db="EMBL/GenBank/DDBJ databases">
        <authorList>
            <person name="Rodrigo-Torres L."/>
            <person name="Arahal R. D."/>
            <person name="Lucena T."/>
        </authorList>
    </citation>
    <scope>NUCLEOTIDE SEQUENCE</scope>
    <source>
        <strain evidence="9">CECT 8267</strain>
    </source>
</reference>
<dbReference type="PANTHER" id="PTHR43738:SF2">
    <property type="entry name" value="ABC TRANSPORTER PERMEASE"/>
    <property type="match status" value="1"/>
</dbReference>
<keyword evidence="3 6" id="KW-0812">Transmembrane</keyword>
<dbReference type="InterPro" id="IPR051125">
    <property type="entry name" value="ABC-4/HrtB_transporter"/>
</dbReference>
<feature type="transmembrane region" description="Helical" evidence="6">
    <location>
        <begin position="342"/>
        <end position="362"/>
    </location>
</feature>
<organism evidence="9 10">
    <name type="scientific">Sinobacterium norvegicum</name>
    <dbReference type="NCBI Taxonomy" id="1641715"/>
    <lineage>
        <taxon>Bacteria</taxon>
        <taxon>Pseudomonadati</taxon>
        <taxon>Pseudomonadota</taxon>
        <taxon>Gammaproteobacteria</taxon>
        <taxon>Cellvibrionales</taxon>
        <taxon>Spongiibacteraceae</taxon>
        <taxon>Sinobacterium</taxon>
    </lineage>
</organism>
<evidence type="ECO:0000259" key="7">
    <source>
        <dbReference type="Pfam" id="PF02687"/>
    </source>
</evidence>
<evidence type="ECO:0000256" key="3">
    <source>
        <dbReference type="ARBA" id="ARBA00022692"/>
    </source>
</evidence>
<feature type="transmembrane region" description="Helical" evidence="6">
    <location>
        <begin position="383"/>
        <end position="406"/>
    </location>
</feature>
<feature type="transmembrane region" description="Helical" evidence="6">
    <location>
        <begin position="291"/>
        <end position="312"/>
    </location>
</feature>
<protein>
    <recommendedName>
        <fullName evidence="11">Peptide ABC transporter permease</fullName>
    </recommendedName>
</protein>
<feature type="domain" description="ABC3 transporter permease C-terminal" evidence="7">
    <location>
        <begin position="291"/>
        <end position="408"/>
    </location>
</feature>
<evidence type="ECO:0000256" key="2">
    <source>
        <dbReference type="ARBA" id="ARBA00022475"/>
    </source>
</evidence>
<keyword evidence="2" id="KW-1003">Cell membrane</keyword>
<feature type="domain" description="MacB-like periplasmic core" evidence="8">
    <location>
        <begin position="18"/>
        <end position="205"/>
    </location>
</feature>
<dbReference type="Pfam" id="PF02687">
    <property type="entry name" value="FtsX"/>
    <property type="match status" value="1"/>
</dbReference>
<evidence type="ECO:0000256" key="6">
    <source>
        <dbReference type="SAM" id="Phobius"/>
    </source>
</evidence>
<dbReference type="EMBL" id="CAKLPX010000003">
    <property type="protein sequence ID" value="CAH0992369.1"/>
    <property type="molecule type" value="Genomic_DNA"/>
</dbReference>
<dbReference type="PANTHER" id="PTHR43738">
    <property type="entry name" value="ABC TRANSPORTER, MEMBRANE PROTEIN"/>
    <property type="match status" value="1"/>
</dbReference>
<evidence type="ECO:0008006" key="11">
    <source>
        <dbReference type="Google" id="ProtNLM"/>
    </source>
</evidence>
<keyword evidence="10" id="KW-1185">Reference proteome</keyword>
<evidence type="ECO:0000256" key="1">
    <source>
        <dbReference type="ARBA" id="ARBA00004651"/>
    </source>
</evidence>
<gene>
    <name evidence="9" type="ORF">SIN8267_02488</name>
</gene>